<accession>A0A9K3ISV9</accession>
<dbReference type="InterPro" id="IPR038408">
    <property type="entry name" value="GNK2_sf"/>
</dbReference>
<keyword evidence="3" id="KW-0472">Membrane</keyword>
<dbReference type="Proteomes" id="UP000215914">
    <property type="component" value="Unassembled WGS sequence"/>
</dbReference>
<feature type="domain" description="Gnk2-homologous" evidence="4">
    <location>
        <begin position="6"/>
        <end position="114"/>
    </location>
</feature>
<keyword evidence="6" id="KW-1185">Reference proteome</keyword>
<dbReference type="Gene3D" id="3.30.430.20">
    <property type="entry name" value="Gnk2 domain, C-X8-C-X2-C motif"/>
    <property type="match status" value="1"/>
</dbReference>
<reference evidence="5" key="2">
    <citation type="submission" date="2020-06" db="EMBL/GenBank/DDBJ databases">
        <title>Helianthus annuus Genome sequencing and assembly Release 2.</title>
        <authorList>
            <person name="Gouzy J."/>
            <person name="Langlade N."/>
            <person name="Munos S."/>
        </authorList>
    </citation>
    <scope>NUCLEOTIDE SEQUENCE</scope>
    <source>
        <tissue evidence="5">Leaves</tissue>
    </source>
</reference>
<dbReference type="Pfam" id="PF01657">
    <property type="entry name" value="Stress-antifung"/>
    <property type="match status" value="1"/>
</dbReference>
<keyword evidence="1" id="KW-0732">Signal</keyword>
<dbReference type="PANTHER" id="PTHR32099">
    <property type="entry name" value="CYSTEINE-RICH REPEAT SECRETORY PROTEIN"/>
    <property type="match status" value="1"/>
</dbReference>
<keyword evidence="3" id="KW-1133">Transmembrane helix</keyword>
<dbReference type="EMBL" id="MNCJ02000321">
    <property type="protein sequence ID" value="KAF5802109.1"/>
    <property type="molecule type" value="Genomic_DNA"/>
</dbReference>
<gene>
    <name evidence="5" type="ORF">HanXRQr2_Chr06g0255761</name>
</gene>
<dbReference type="Gramene" id="mRNA:HanXRQr2_Chr06g0255761">
    <property type="protein sequence ID" value="mRNA:HanXRQr2_Chr06g0255761"/>
    <property type="gene ID" value="HanXRQr2_Chr06g0255761"/>
</dbReference>
<reference evidence="5" key="1">
    <citation type="journal article" date="2017" name="Nature">
        <title>The sunflower genome provides insights into oil metabolism, flowering and Asterid evolution.</title>
        <authorList>
            <person name="Badouin H."/>
            <person name="Gouzy J."/>
            <person name="Grassa C.J."/>
            <person name="Murat F."/>
            <person name="Staton S.E."/>
            <person name="Cottret L."/>
            <person name="Lelandais-Briere C."/>
            <person name="Owens G.L."/>
            <person name="Carrere S."/>
            <person name="Mayjonade B."/>
            <person name="Legrand L."/>
            <person name="Gill N."/>
            <person name="Kane N.C."/>
            <person name="Bowers J.E."/>
            <person name="Hubner S."/>
            <person name="Bellec A."/>
            <person name="Berard A."/>
            <person name="Berges H."/>
            <person name="Blanchet N."/>
            <person name="Boniface M.C."/>
            <person name="Brunel D."/>
            <person name="Catrice O."/>
            <person name="Chaidir N."/>
            <person name="Claudel C."/>
            <person name="Donnadieu C."/>
            <person name="Faraut T."/>
            <person name="Fievet G."/>
            <person name="Helmstetter N."/>
            <person name="King M."/>
            <person name="Knapp S.J."/>
            <person name="Lai Z."/>
            <person name="Le Paslier M.C."/>
            <person name="Lippi Y."/>
            <person name="Lorenzon L."/>
            <person name="Mandel J.R."/>
            <person name="Marage G."/>
            <person name="Marchand G."/>
            <person name="Marquand E."/>
            <person name="Bret-Mestries E."/>
            <person name="Morien E."/>
            <person name="Nambeesan S."/>
            <person name="Nguyen T."/>
            <person name="Pegot-Espagnet P."/>
            <person name="Pouilly N."/>
            <person name="Raftis F."/>
            <person name="Sallet E."/>
            <person name="Schiex T."/>
            <person name="Thomas J."/>
            <person name="Vandecasteele C."/>
            <person name="Vares D."/>
            <person name="Vear F."/>
            <person name="Vautrin S."/>
            <person name="Crespi M."/>
            <person name="Mangin B."/>
            <person name="Burke J.M."/>
            <person name="Salse J."/>
            <person name="Munos S."/>
            <person name="Vincourt P."/>
            <person name="Rieseberg L.H."/>
            <person name="Langlade N.B."/>
        </authorList>
    </citation>
    <scope>NUCLEOTIDE SEQUENCE</scope>
    <source>
        <tissue evidence="5">Leaves</tissue>
    </source>
</reference>
<dbReference type="PANTHER" id="PTHR32099:SF51">
    <property type="entry name" value="CYSTEINE-RICH RECEPTOR-LIKE PROTEIN KINASE 25 ISOFORM X1"/>
    <property type="match status" value="1"/>
</dbReference>
<keyword evidence="2" id="KW-0677">Repeat</keyword>
<evidence type="ECO:0000256" key="2">
    <source>
        <dbReference type="ARBA" id="ARBA00022737"/>
    </source>
</evidence>
<evidence type="ECO:0000313" key="6">
    <source>
        <dbReference type="Proteomes" id="UP000215914"/>
    </source>
</evidence>
<sequence length="239" mass="26381">MSFNSYNTFAELFNTARVSDSGEFDSALSNLTVRLQAEVAGGDSFRKLAVGSVSFGPYSVTIYGMMQYTPDLSKEQCSECLDGAVGELRGCCSGIVAARVFYPNCFVRYSNEHFYNDPLLISVPSKLTRGKKNSTARIIYVVVPVVCVSVGLIRIGIWFFLTKIWQKDGVSKKETASFSTLITKRTLSSTNDTVGMETISVHLCNTILRRLKLQQTTFSQKNKIGRGTRSKGGGDIIWN</sequence>
<organism evidence="5 6">
    <name type="scientific">Helianthus annuus</name>
    <name type="common">Common sunflower</name>
    <dbReference type="NCBI Taxonomy" id="4232"/>
    <lineage>
        <taxon>Eukaryota</taxon>
        <taxon>Viridiplantae</taxon>
        <taxon>Streptophyta</taxon>
        <taxon>Embryophyta</taxon>
        <taxon>Tracheophyta</taxon>
        <taxon>Spermatophyta</taxon>
        <taxon>Magnoliopsida</taxon>
        <taxon>eudicotyledons</taxon>
        <taxon>Gunneridae</taxon>
        <taxon>Pentapetalae</taxon>
        <taxon>asterids</taxon>
        <taxon>campanulids</taxon>
        <taxon>Asterales</taxon>
        <taxon>Asteraceae</taxon>
        <taxon>Asteroideae</taxon>
        <taxon>Heliantheae alliance</taxon>
        <taxon>Heliantheae</taxon>
        <taxon>Helianthus</taxon>
    </lineage>
</organism>
<dbReference type="AlphaFoldDB" id="A0A9K3ISV9"/>
<dbReference type="PROSITE" id="PS51473">
    <property type="entry name" value="GNK2"/>
    <property type="match status" value="1"/>
</dbReference>
<dbReference type="CDD" id="cd23509">
    <property type="entry name" value="Gnk2-like"/>
    <property type="match status" value="1"/>
</dbReference>
<evidence type="ECO:0000313" key="5">
    <source>
        <dbReference type="EMBL" id="KAF5802109.1"/>
    </source>
</evidence>
<dbReference type="InterPro" id="IPR002902">
    <property type="entry name" value="GNK2"/>
</dbReference>
<dbReference type="OrthoDB" id="1909574at2759"/>
<feature type="transmembrane region" description="Helical" evidence="3">
    <location>
        <begin position="138"/>
        <end position="161"/>
    </location>
</feature>
<evidence type="ECO:0000256" key="3">
    <source>
        <dbReference type="SAM" id="Phobius"/>
    </source>
</evidence>
<name>A0A9K3ISV9_HELAN</name>
<proteinExistence type="predicted"/>
<evidence type="ECO:0000256" key="1">
    <source>
        <dbReference type="ARBA" id="ARBA00022729"/>
    </source>
</evidence>
<comment type="caution">
    <text evidence="5">The sequence shown here is derived from an EMBL/GenBank/DDBJ whole genome shotgun (WGS) entry which is preliminary data.</text>
</comment>
<evidence type="ECO:0000259" key="4">
    <source>
        <dbReference type="PROSITE" id="PS51473"/>
    </source>
</evidence>
<keyword evidence="3" id="KW-0812">Transmembrane</keyword>
<protein>
    <submittedName>
        <fullName evidence="5">Gnk2-like domain-containing protein</fullName>
    </submittedName>
</protein>